<evidence type="ECO:0000313" key="9">
    <source>
        <dbReference type="Proteomes" id="UP000472261"/>
    </source>
</evidence>
<evidence type="ECO:0000256" key="2">
    <source>
        <dbReference type="ARBA" id="ARBA00006176"/>
    </source>
</evidence>
<keyword evidence="3" id="KW-0963">Cytoplasm</keyword>
<keyword evidence="5" id="KW-0175">Coiled coil</keyword>
<feature type="coiled-coil region" evidence="5">
    <location>
        <begin position="134"/>
        <end position="161"/>
    </location>
</feature>
<feature type="signal peptide" evidence="7">
    <location>
        <begin position="1"/>
        <end position="24"/>
    </location>
</feature>
<accession>A0A669Q7P2</accession>
<dbReference type="AlphaFoldDB" id="A0A669Q7P2"/>
<evidence type="ECO:0000256" key="6">
    <source>
        <dbReference type="SAM" id="MobiDB-lite"/>
    </source>
</evidence>
<feature type="chain" id="PRO_5025684355" evidence="7">
    <location>
        <begin position="25"/>
        <end position="459"/>
    </location>
</feature>
<feature type="region of interest" description="Disordered" evidence="6">
    <location>
        <begin position="363"/>
        <end position="459"/>
    </location>
</feature>
<comment type="subcellular location">
    <subcellularLocation>
        <location evidence="1">Cytoplasm</location>
    </subcellularLocation>
</comment>
<keyword evidence="9" id="KW-1185">Reference proteome</keyword>
<dbReference type="Pfam" id="PF04912">
    <property type="entry name" value="Dynamitin"/>
    <property type="match status" value="1"/>
</dbReference>
<evidence type="ECO:0000256" key="3">
    <source>
        <dbReference type="ARBA" id="ARBA00022490"/>
    </source>
</evidence>
<reference evidence="8" key="2">
    <citation type="submission" date="2025-09" db="UniProtKB">
        <authorList>
            <consortium name="Ensembl"/>
        </authorList>
    </citation>
    <scope>IDENTIFICATION</scope>
</reference>
<organism evidence="8 9">
    <name type="scientific">Phasianus colchicus</name>
    <name type="common">Common pheasant</name>
    <dbReference type="NCBI Taxonomy" id="9054"/>
    <lineage>
        <taxon>Eukaryota</taxon>
        <taxon>Metazoa</taxon>
        <taxon>Chordata</taxon>
        <taxon>Craniata</taxon>
        <taxon>Vertebrata</taxon>
        <taxon>Euteleostomi</taxon>
        <taxon>Archelosauria</taxon>
        <taxon>Archosauria</taxon>
        <taxon>Dinosauria</taxon>
        <taxon>Saurischia</taxon>
        <taxon>Theropoda</taxon>
        <taxon>Coelurosauria</taxon>
        <taxon>Aves</taxon>
        <taxon>Neognathae</taxon>
        <taxon>Galloanserae</taxon>
        <taxon>Galliformes</taxon>
        <taxon>Phasianidae</taxon>
        <taxon>Phasianinae</taxon>
        <taxon>Phasianus</taxon>
    </lineage>
</organism>
<name>A0A669Q7P2_PHACC</name>
<evidence type="ECO:0000313" key="8">
    <source>
        <dbReference type="Ensembl" id="ENSPCLP00000016609.1"/>
    </source>
</evidence>
<evidence type="ECO:0000256" key="4">
    <source>
        <dbReference type="ARBA" id="ARBA00023017"/>
    </source>
</evidence>
<dbReference type="InterPro" id="IPR028133">
    <property type="entry name" value="Dynamitin"/>
</dbReference>
<dbReference type="Proteomes" id="UP000472261">
    <property type="component" value="Unplaced"/>
</dbReference>
<dbReference type="GO" id="GO:0005869">
    <property type="term" value="C:dynactin complex"/>
    <property type="evidence" value="ECO:0007669"/>
    <property type="project" value="InterPro"/>
</dbReference>
<keyword evidence="7" id="KW-0732">Signal</keyword>
<proteinExistence type="inferred from homology"/>
<protein>
    <submittedName>
        <fullName evidence="8">Dynactin subunit 2</fullName>
    </submittedName>
</protein>
<keyword evidence="4" id="KW-0243">Dynein</keyword>
<dbReference type="GO" id="GO:0005737">
    <property type="term" value="C:cytoplasm"/>
    <property type="evidence" value="ECO:0007669"/>
    <property type="project" value="UniProtKB-SubCell"/>
</dbReference>
<dbReference type="Ensembl" id="ENSPCLT00000021935.1">
    <property type="protein sequence ID" value="ENSPCLP00000016609.1"/>
    <property type="gene ID" value="ENSPCLG00000013592.1"/>
</dbReference>
<evidence type="ECO:0000256" key="5">
    <source>
        <dbReference type="SAM" id="Coils"/>
    </source>
</evidence>
<gene>
    <name evidence="8" type="primary">DCTN2</name>
</gene>
<comment type="similarity">
    <text evidence="2">Belongs to the dynactin subunit 2 family.</text>
</comment>
<evidence type="ECO:0000256" key="1">
    <source>
        <dbReference type="ARBA" id="ARBA00004496"/>
    </source>
</evidence>
<reference evidence="8" key="1">
    <citation type="submission" date="2025-08" db="UniProtKB">
        <authorList>
            <consortium name="Ensembl"/>
        </authorList>
    </citation>
    <scope>IDENTIFICATION</scope>
</reference>
<sequence length="459" mass="48589">MGCGGCGMLWLWGLDVGRVGNCSGGTGEPWAVWGWVPELPVPQARNEPDVYETSDLPEDDQAEFEAEELTSTSVEHLIINPNAAFEKFKDKRLGTDGVDFSDRISKSRTTGYESGEYEILGEGLGAKETPQQRYQRLQHEVQELIHDVEQIQSAVKESAAEEELTPMALARQLEGLKQQLVSCHLQKLLGPTAAIDFADPEGALAKRLQQQLEVAKCKKAAPAKSPPKAPAPTADALTFELFWRPEQDQFSQAAKIAELEKRLAQLEAMVRCEPDSQVWGWLLPAPPAPLLSLFSAPPALPLSHFPPAPLLTLSCPLPPSCPLMCICSLQNPLLVGLKGTSLVVSPALRRYWREGGAPLGAAELGGAGGHRSPHGCGEHLTPLSPANSPSPGDRADPAGQGEHPGCSCAGPSGGPAAGGEKRGRSGGGTGPAPAVRGGSLHGLTSYLLPPPAERPGEGE</sequence>
<dbReference type="GO" id="GO:0007017">
    <property type="term" value="P:microtubule-based process"/>
    <property type="evidence" value="ECO:0007669"/>
    <property type="project" value="InterPro"/>
</dbReference>
<evidence type="ECO:0000256" key="7">
    <source>
        <dbReference type="SAM" id="SignalP"/>
    </source>
</evidence>
<dbReference type="GO" id="GO:0030286">
    <property type="term" value="C:dynein complex"/>
    <property type="evidence" value="ECO:0007669"/>
    <property type="project" value="UniProtKB-KW"/>
</dbReference>
<dbReference type="PANTHER" id="PTHR15346">
    <property type="entry name" value="DYNACTIN SUBUNIT"/>
    <property type="match status" value="1"/>
</dbReference>